<dbReference type="RefSeq" id="WP_068264675.1">
    <property type="nucleotide sequence ID" value="NZ_LWSK01000066.1"/>
</dbReference>
<dbReference type="PROSITE" id="PS51257">
    <property type="entry name" value="PROKAR_LIPOPROTEIN"/>
    <property type="match status" value="1"/>
</dbReference>
<gene>
    <name evidence="2" type="ORF">LF1_51360</name>
</gene>
<dbReference type="Proteomes" id="UP000322699">
    <property type="component" value="Unassembled WGS sequence"/>
</dbReference>
<reference evidence="2 3" key="1">
    <citation type="submission" date="2019-08" db="EMBL/GenBank/DDBJ databases">
        <title>Deep-cultivation of Planctomycetes and their phenomic and genomic characterization uncovers novel biology.</title>
        <authorList>
            <person name="Wiegand S."/>
            <person name="Jogler M."/>
            <person name="Boedeker C."/>
            <person name="Pinto D."/>
            <person name="Vollmers J."/>
            <person name="Rivas-Marin E."/>
            <person name="Kohn T."/>
            <person name="Peeters S.H."/>
            <person name="Heuer A."/>
            <person name="Rast P."/>
            <person name="Oberbeckmann S."/>
            <person name="Bunk B."/>
            <person name="Jeske O."/>
            <person name="Meyerdierks A."/>
            <person name="Storesund J.E."/>
            <person name="Kallscheuer N."/>
            <person name="Luecker S."/>
            <person name="Lage O.M."/>
            <person name="Pohl T."/>
            <person name="Merkel B.J."/>
            <person name="Hornburger P."/>
            <person name="Mueller R.-W."/>
            <person name="Bruemmer F."/>
            <person name="Labrenz M."/>
            <person name="Spormann A.M."/>
            <person name="Op Den Camp H."/>
            <person name="Overmann J."/>
            <person name="Amann R."/>
            <person name="Jetten M.S.M."/>
            <person name="Mascher T."/>
            <person name="Medema M.H."/>
            <person name="Devos D.P."/>
            <person name="Kaster A.-K."/>
            <person name="Ovreas L."/>
            <person name="Rohde M."/>
            <person name="Galperin M.Y."/>
            <person name="Jogler C."/>
        </authorList>
    </citation>
    <scope>NUCLEOTIDE SEQUENCE [LARGE SCALE GENOMIC DNA]</scope>
    <source>
        <strain evidence="2 3">LF1</strain>
    </source>
</reference>
<dbReference type="EMBL" id="VRLW01000001">
    <property type="protein sequence ID" value="KAA1262569.1"/>
    <property type="molecule type" value="Genomic_DNA"/>
</dbReference>
<evidence type="ECO:0000313" key="2">
    <source>
        <dbReference type="EMBL" id="KAA1262569.1"/>
    </source>
</evidence>
<feature type="signal peptide" evidence="1">
    <location>
        <begin position="1"/>
        <end position="24"/>
    </location>
</feature>
<keyword evidence="1" id="KW-0732">Signal</keyword>
<comment type="caution">
    <text evidence="2">The sequence shown here is derived from an EMBL/GenBank/DDBJ whole genome shotgun (WGS) entry which is preliminary data.</text>
</comment>
<sequence precursor="true">MPRTLALILNLALGFGFACSLVSADAPAVADTDSDAAKTTEITFFGESKLTVPADFEPAEKGSRMLDYEFAATTGDGDDAQKARVTMMASGGGVQPNIKRWQGQFVGGDPKAKKTEVMEVGQWKIHVVDNNGSFADRMGGGPFGGGKVVKKEDWAMTGAILEHPEGRLYFVKMIGPGEVVKENREALIKMLKSVQ</sequence>
<evidence type="ECO:0000256" key="1">
    <source>
        <dbReference type="SAM" id="SignalP"/>
    </source>
</evidence>
<organism evidence="2 3">
    <name type="scientific">Rubripirellula obstinata</name>
    <dbReference type="NCBI Taxonomy" id="406547"/>
    <lineage>
        <taxon>Bacteria</taxon>
        <taxon>Pseudomonadati</taxon>
        <taxon>Planctomycetota</taxon>
        <taxon>Planctomycetia</taxon>
        <taxon>Pirellulales</taxon>
        <taxon>Pirellulaceae</taxon>
        <taxon>Rubripirellula</taxon>
    </lineage>
</organism>
<accession>A0A5B1CRR1</accession>
<dbReference type="AlphaFoldDB" id="A0A5B1CRR1"/>
<evidence type="ECO:0000313" key="3">
    <source>
        <dbReference type="Proteomes" id="UP000322699"/>
    </source>
</evidence>
<proteinExistence type="predicted"/>
<feature type="chain" id="PRO_5022806176" evidence="1">
    <location>
        <begin position="25"/>
        <end position="195"/>
    </location>
</feature>
<dbReference type="OrthoDB" id="5764172at2"/>
<keyword evidence="3" id="KW-1185">Reference proteome</keyword>
<protein>
    <submittedName>
        <fullName evidence="2">Uncharacterized protein</fullName>
    </submittedName>
</protein>
<name>A0A5B1CRR1_9BACT</name>